<evidence type="ECO:0000313" key="2">
    <source>
        <dbReference type="EMBL" id="KAA1399463.1"/>
    </source>
</evidence>
<keyword evidence="1" id="KW-1133">Transmembrane helix</keyword>
<dbReference type="Proteomes" id="UP000380867">
    <property type="component" value="Unassembled WGS sequence"/>
</dbReference>
<evidence type="ECO:0000256" key="1">
    <source>
        <dbReference type="SAM" id="Phobius"/>
    </source>
</evidence>
<dbReference type="EMBL" id="SDPQ02000001">
    <property type="protein sequence ID" value="KAA1399463.1"/>
    <property type="molecule type" value="Genomic_DNA"/>
</dbReference>
<dbReference type="RefSeq" id="WP_149687604.1">
    <property type="nucleotide sequence ID" value="NZ_SDPQ02000001.1"/>
</dbReference>
<proteinExistence type="predicted"/>
<keyword evidence="1" id="KW-0812">Transmembrane</keyword>
<keyword evidence="3" id="KW-1185">Reference proteome</keyword>
<feature type="transmembrane region" description="Helical" evidence="1">
    <location>
        <begin position="12"/>
        <end position="42"/>
    </location>
</feature>
<comment type="caution">
    <text evidence="2">The sequence shown here is derived from an EMBL/GenBank/DDBJ whole genome shotgun (WGS) entry which is preliminary data.</text>
</comment>
<reference evidence="2" key="1">
    <citation type="submission" date="2019-09" db="EMBL/GenBank/DDBJ databases">
        <authorList>
            <person name="Li J."/>
        </authorList>
    </citation>
    <scope>NUCLEOTIDE SEQUENCE [LARGE SCALE GENOMIC DNA]</scope>
    <source>
        <strain evidence="2">JCM 14732</strain>
    </source>
</reference>
<dbReference type="OrthoDB" id="3748798at2"/>
<keyword evidence="1" id="KW-0472">Membrane</keyword>
<sequence length="60" mass="6735">MRRPSEEQLNILRWAITAVMAVVYMFTGFGPALVVGVIVFWLPSLLKVGTSFREGLRGPR</sequence>
<name>A0A5M4FI94_9ACTN</name>
<accession>A0A5M4FI94</accession>
<gene>
    <name evidence="2" type="ORF">ESP70_001450</name>
</gene>
<organism evidence="2 3">
    <name type="scientific">Aeromicrobium ginsengisoli</name>
    <dbReference type="NCBI Taxonomy" id="363867"/>
    <lineage>
        <taxon>Bacteria</taxon>
        <taxon>Bacillati</taxon>
        <taxon>Actinomycetota</taxon>
        <taxon>Actinomycetes</taxon>
        <taxon>Propionibacteriales</taxon>
        <taxon>Nocardioidaceae</taxon>
        <taxon>Aeromicrobium</taxon>
    </lineage>
</organism>
<protein>
    <submittedName>
        <fullName evidence="2">Uncharacterized protein</fullName>
    </submittedName>
</protein>
<evidence type="ECO:0000313" key="3">
    <source>
        <dbReference type="Proteomes" id="UP000380867"/>
    </source>
</evidence>
<dbReference type="AlphaFoldDB" id="A0A5M4FI94"/>